<keyword evidence="2" id="KW-1185">Reference proteome</keyword>
<dbReference type="Proteomes" id="UP000316855">
    <property type="component" value="Chromosome"/>
</dbReference>
<organism evidence="1 2">
    <name type="scientific">Gimesia algae</name>
    <dbReference type="NCBI Taxonomy" id="2527971"/>
    <lineage>
        <taxon>Bacteria</taxon>
        <taxon>Pseudomonadati</taxon>
        <taxon>Planctomycetota</taxon>
        <taxon>Planctomycetia</taxon>
        <taxon>Planctomycetales</taxon>
        <taxon>Planctomycetaceae</taxon>
        <taxon>Gimesia</taxon>
    </lineage>
</organism>
<sequence>MFLFRVCNLMMMFIRRSIPLIRFSAGARARQGEMNKIGWRYGLMYADRDATSGRAGTMWGRCVSIRTTCLSRLYNKSCGNQVGLIVLISAVVLFLQVKKYWTTRATQFSAYHVSRRGGVKSNIFSGEMELTLKGKLNERSKMVFELKWCLS</sequence>
<evidence type="ECO:0000313" key="2">
    <source>
        <dbReference type="Proteomes" id="UP000316855"/>
    </source>
</evidence>
<protein>
    <submittedName>
        <fullName evidence="1">Uncharacterized protein</fullName>
    </submittedName>
</protein>
<reference evidence="1 2" key="1">
    <citation type="submission" date="2019-02" db="EMBL/GenBank/DDBJ databases">
        <title>Deep-cultivation of Planctomycetes and their phenomic and genomic characterization uncovers novel biology.</title>
        <authorList>
            <person name="Wiegand S."/>
            <person name="Jogler M."/>
            <person name="Boedeker C."/>
            <person name="Pinto D."/>
            <person name="Vollmers J."/>
            <person name="Rivas-Marin E."/>
            <person name="Kohn T."/>
            <person name="Peeters S.H."/>
            <person name="Heuer A."/>
            <person name="Rast P."/>
            <person name="Oberbeckmann S."/>
            <person name="Bunk B."/>
            <person name="Jeske O."/>
            <person name="Meyerdierks A."/>
            <person name="Storesund J.E."/>
            <person name="Kallscheuer N."/>
            <person name="Luecker S."/>
            <person name="Lage O.M."/>
            <person name="Pohl T."/>
            <person name="Merkel B.J."/>
            <person name="Hornburger P."/>
            <person name="Mueller R.-W."/>
            <person name="Bruemmer F."/>
            <person name="Labrenz M."/>
            <person name="Spormann A.M."/>
            <person name="Op den Camp H."/>
            <person name="Overmann J."/>
            <person name="Amann R."/>
            <person name="Jetten M.S.M."/>
            <person name="Mascher T."/>
            <person name="Medema M.H."/>
            <person name="Devos D.P."/>
            <person name="Kaster A.-K."/>
            <person name="Ovreas L."/>
            <person name="Rohde M."/>
            <person name="Galperin M.Y."/>
            <person name="Jogler C."/>
        </authorList>
    </citation>
    <scope>NUCLEOTIDE SEQUENCE [LARGE SCALE GENOMIC DNA]</scope>
    <source>
        <strain evidence="1 2">Pan161</strain>
    </source>
</reference>
<dbReference type="EMBL" id="CP036343">
    <property type="protein sequence ID" value="QDT88748.1"/>
    <property type="molecule type" value="Genomic_DNA"/>
</dbReference>
<evidence type="ECO:0000313" key="1">
    <source>
        <dbReference type="EMBL" id="QDT88748.1"/>
    </source>
</evidence>
<dbReference type="KEGG" id="gax:Pan161_03660"/>
<dbReference type="AlphaFoldDB" id="A0A517V6W5"/>
<proteinExistence type="predicted"/>
<gene>
    <name evidence="1" type="ORF">Pan161_03660</name>
</gene>
<name>A0A517V6W5_9PLAN</name>
<accession>A0A517V6W5</accession>